<organism evidence="4 5">
    <name type="scientific">Photobacterium arenosum</name>
    <dbReference type="NCBI Taxonomy" id="2774143"/>
    <lineage>
        <taxon>Bacteria</taxon>
        <taxon>Pseudomonadati</taxon>
        <taxon>Pseudomonadota</taxon>
        <taxon>Gammaproteobacteria</taxon>
        <taxon>Vibrionales</taxon>
        <taxon>Vibrionaceae</taxon>
        <taxon>Photobacterium</taxon>
    </lineage>
</organism>
<keyword evidence="2 3" id="KW-0732">Signal</keyword>
<feature type="chain" id="PRO_5046462496" evidence="3">
    <location>
        <begin position="25"/>
        <end position="183"/>
    </location>
</feature>
<name>A0ABR9BIX2_9GAMM</name>
<evidence type="ECO:0000256" key="2">
    <source>
        <dbReference type="ARBA" id="ARBA00022729"/>
    </source>
</evidence>
<dbReference type="Proteomes" id="UP000649768">
    <property type="component" value="Unassembled WGS sequence"/>
</dbReference>
<evidence type="ECO:0000313" key="5">
    <source>
        <dbReference type="Proteomes" id="UP000649768"/>
    </source>
</evidence>
<gene>
    <name evidence="4" type="ORF">IFO68_07270</name>
</gene>
<feature type="signal peptide" evidence="3">
    <location>
        <begin position="1"/>
        <end position="24"/>
    </location>
</feature>
<dbReference type="Pfam" id="PF07012">
    <property type="entry name" value="Curlin_rpt"/>
    <property type="match status" value="1"/>
</dbReference>
<keyword evidence="5" id="KW-1185">Reference proteome</keyword>
<dbReference type="RefSeq" id="WP_192015275.1">
    <property type="nucleotide sequence ID" value="NZ_JACYTP010000003.1"/>
</dbReference>
<evidence type="ECO:0000256" key="3">
    <source>
        <dbReference type="SAM" id="SignalP"/>
    </source>
</evidence>
<proteinExistence type="inferred from homology"/>
<comment type="similarity">
    <text evidence="1">Belongs to the CsgA/CsgB family.</text>
</comment>
<dbReference type="EMBL" id="JACYTP010000003">
    <property type="protein sequence ID" value="MBD8512489.1"/>
    <property type="molecule type" value="Genomic_DNA"/>
</dbReference>
<accession>A0ABR9BIX2</accession>
<reference evidence="4 5" key="1">
    <citation type="submission" date="2020-09" db="EMBL/GenBank/DDBJ databases">
        <title>Photobacterium sp. CAU 1568 isolated from sand of Sido Beach.</title>
        <authorList>
            <person name="Kim W."/>
        </authorList>
    </citation>
    <scope>NUCLEOTIDE SEQUENCE [LARGE SCALE GENOMIC DNA]</scope>
    <source>
        <strain evidence="4 5">CAU 1568</strain>
    </source>
</reference>
<sequence>MKFLNIFNMTLITFSVFSVSGANAGELAENELNHAWGSDGNISSIEAYGATDSTAIIVQKSSGGWGGNQSKIKMSGRGNFSYSHQEGHYNRSYIEQDGDNNYAAVSQHGFGNDGSIEQYGNGNIAILSQNGIGHSDSITQRGDENIAVVVNKPHVIFSGFDINQNGNESVLILNGMSRNILFY</sequence>
<protein>
    <submittedName>
        <fullName evidence="4">Curlin subunit CsgB</fullName>
    </submittedName>
</protein>
<comment type="caution">
    <text evidence="4">The sequence shown here is derived from an EMBL/GenBank/DDBJ whole genome shotgun (WGS) entry which is preliminary data.</text>
</comment>
<dbReference type="InterPro" id="IPR009742">
    <property type="entry name" value="Curlin_rpt"/>
</dbReference>
<evidence type="ECO:0000256" key="1">
    <source>
        <dbReference type="ARBA" id="ARBA00009766"/>
    </source>
</evidence>
<evidence type="ECO:0000313" key="4">
    <source>
        <dbReference type="EMBL" id="MBD8512489.1"/>
    </source>
</evidence>